<evidence type="ECO:0000313" key="2">
    <source>
        <dbReference type="Proteomes" id="UP000003561"/>
    </source>
</evidence>
<accession>C0FS98</accession>
<organism evidence="1 2">
    <name type="scientific">Roseburia inulinivorans DSM 16841</name>
    <dbReference type="NCBI Taxonomy" id="622312"/>
    <lineage>
        <taxon>Bacteria</taxon>
        <taxon>Bacillati</taxon>
        <taxon>Bacillota</taxon>
        <taxon>Clostridia</taxon>
        <taxon>Lachnospirales</taxon>
        <taxon>Lachnospiraceae</taxon>
        <taxon>Roseburia</taxon>
    </lineage>
</organism>
<evidence type="ECO:0000313" key="1">
    <source>
        <dbReference type="EMBL" id="EEG94486.1"/>
    </source>
</evidence>
<sequence length="200" mass="23337">MPGIARRITMEYFDEEILEARRELERLKHTTLETGIYVGDELITFTNITLPQTKIHIYLPEQFIVMPDLVKDMKYPSKNAPDLIITSLDSMVNFGFNILSVSMEEGDTKVMSSQFQNALRNVNPSIKIKKQVNDVTTEHGNEMSWFDFKGYLIDGQNYNRMYLVKMRETVLHGIFNCPMQFKDEWGEIAEKCFMSIEEEL</sequence>
<reference evidence="1 2" key="2">
    <citation type="submission" date="2009-03" db="EMBL/GenBank/DDBJ databases">
        <title>Draft genome sequence of Roseburia inulinivorans (DSM 16841).</title>
        <authorList>
            <person name="Sudarsanam P."/>
            <person name="Ley R."/>
            <person name="Guruge J."/>
            <person name="Turnbaugh P.J."/>
            <person name="Mahowald M."/>
            <person name="Liep D."/>
            <person name="Gordon J."/>
        </authorList>
    </citation>
    <scope>NUCLEOTIDE SEQUENCE [LARGE SCALE GENOMIC DNA]</scope>
    <source>
        <strain evidence="1 2">DSM 16841</strain>
    </source>
</reference>
<reference evidence="1 2" key="1">
    <citation type="submission" date="2009-02" db="EMBL/GenBank/DDBJ databases">
        <authorList>
            <person name="Fulton L."/>
            <person name="Clifton S."/>
            <person name="Fulton B."/>
            <person name="Xu J."/>
            <person name="Minx P."/>
            <person name="Pepin K.H."/>
            <person name="Johnson M."/>
            <person name="Bhonagiri V."/>
            <person name="Nash W.E."/>
            <person name="Mardis E.R."/>
            <person name="Wilson R.K."/>
        </authorList>
    </citation>
    <scope>NUCLEOTIDE SEQUENCE [LARGE SCALE GENOMIC DNA]</scope>
    <source>
        <strain evidence="1 2">DSM 16841</strain>
    </source>
</reference>
<gene>
    <name evidence="1" type="ORF">ROSEINA2194_01614</name>
</gene>
<protein>
    <submittedName>
        <fullName evidence="1">Uncharacterized protein</fullName>
    </submittedName>
</protein>
<proteinExistence type="predicted"/>
<comment type="caution">
    <text evidence="1">The sequence shown here is derived from an EMBL/GenBank/DDBJ whole genome shotgun (WGS) entry which is preliminary data.</text>
</comment>
<dbReference type="Proteomes" id="UP000003561">
    <property type="component" value="Unassembled WGS sequence"/>
</dbReference>
<dbReference type="AlphaFoldDB" id="C0FS98"/>
<dbReference type="EMBL" id="ACFY01000061">
    <property type="protein sequence ID" value="EEG94486.1"/>
    <property type="molecule type" value="Genomic_DNA"/>
</dbReference>
<name>C0FS98_9FIRM</name>
<dbReference type="eggNOG" id="ENOG50330VN">
    <property type="taxonomic scope" value="Bacteria"/>
</dbReference>